<gene>
    <name evidence="10" type="ORF">IG193_04540</name>
</gene>
<dbReference type="InterPro" id="IPR052157">
    <property type="entry name" value="BCAA_transport_permease"/>
</dbReference>
<dbReference type="GO" id="GO:0022857">
    <property type="term" value="F:transmembrane transporter activity"/>
    <property type="evidence" value="ECO:0007669"/>
    <property type="project" value="InterPro"/>
</dbReference>
<feature type="transmembrane region" description="Helical" evidence="9">
    <location>
        <begin position="274"/>
        <end position="295"/>
    </location>
</feature>
<dbReference type="GO" id="GO:0006865">
    <property type="term" value="P:amino acid transport"/>
    <property type="evidence" value="ECO:0007669"/>
    <property type="project" value="UniProtKB-KW"/>
</dbReference>
<feature type="transmembrane region" description="Helical" evidence="9">
    <location>
        <begin position="89"/>
        <end position="112"/>
    </location>
</feature>
<dbReference type="InterPro" id="IPR001851">
    <property type="entry name" value="ABC_transp_permease"/>
</dbReference>
<keyword evidence="4 9" id="KW-0812">Transmembrane</keyword>
<feature type="transmembrane region" description="Helical" evidence="9">
    <location>
        <begin position="6"/>
        <end position="28"/>
    </location>
</feature>
<proteinExistence type="inferred from homology"/>
<evidence type="ECO:0000313" key="11">
    <source>
        <dbReference type="Proteomes" id="UP000594121"/>
    </source>
</evidence>
<comment type="similarity">
    <text evidence="8">Belongs to the binding-protein-dependent transport system permease family. LivHM subfamily.</text>
</comment>
<evidence type="ECO:0000256" key="2">
    <source>
        <dbReference type="ARBA" id="ARBA00022448"/>
    </source>
</evidence>
<evidence type="ECO:0000256" key="9">
    <source>
        <dbReference type="SAM" id="Phobius"/>
    </source>
</evidence>
<dbReference type="KEGG" id="thel:IG193_04540"/>
<sequence>MLPEIIVNGLLYSNLLALLSIGLTLTILTSKVSNFAQGDFAVIGVYAAYTASVITRLSPYLQIPVAFATGALVGSLIYLLVFDQLRSRASLVTLMIVSMAIDIILRASMQLYADFLQLTLGVYSRGFIFSDVILSVFGVPVAGVLVFSTATTVLLLLALYLLLFRTKIGIAMRAAIENPSLAETLGINVRRVFAISWALSAGLAAVAGVFLPFRIPVNPDTGFALLLSIFASATLGGLTSLLGSIVGAYLIGFSETLFTFALSSLGLSTAYRPAVSFTAIILTLLLAPGGVSSLWSRRG</sequence>
<dbReference type="Proteomes" id="UP000594121">
    <property type="component" value="Chromosome"/>
</dbReference>
<keyword evidence="3" id="KW-1003">Cell membrane</keyword>
<dbReference type="AlphaFoldDB" id="A0A7L9FGK6"/>
<evidence type="ECO:0000256" key="8">
    <source>
        <dbReference type="ARBA" id="ARBA00037998"/>
    </source>
</evidence>
<keyword evidence="5" id="KW-0029">Amino-acid transport</keyword>
<dbReference type="Pfam" id="PF02653">
    <property type="entry name" value="BPD_transp_2"/>
    <property type="match status" value="1"/>
</dbReference>
<name>A0A7L9FGK6_9CREN</name>
<dbReference type="InParanoid" id="A0A7L9FGK6"/>
<feature type="transmembrane region" description="Helical" evidence="9">
    <location>
        <begin position="132"/>
        <end position="163"/>
    </location>
</feature>
<evidence type="ECO:0000313" key="10">
    <source>
        <dbReference type="EMBL" id="QOJ78066.1"/>
    </source>
</evidence>
<organism evidence="10 11">
    <name type="scientific">Infirmifilum lucidum</name>
    <dbReference type="NCBI Taxonomy" id="2776706"/>
    <lineage>
        <taxon>Archaea</taxon>
        <taxon>Thermoproteota</taxon>
        <taxon>Thermoprotei</taxon>
        <taxon>Thermofilales</taxon>
        <taxon>Thermofilaceae</taxon>
        <taxon>Infirmifilum</taxon>
    </lineage>
</organism>
<protein>
    <submittedName>
        <fullName evidence="10">Branched-chain amino acid ABC transporter permease</fullName>
    </submittedName>
</protein>
<feature type="transmembrane region" description="Helical" evidence="9">
    <location>
        <begin position="63"/>
        <end position="82"/>
    </location>
</feature>
<feature type="transmembrane region" description="Helical" evidence="9">
    <location>
        <begin position="192"/>
        <end position="211"/>
    </location>
</feature>
<dbReference type="GO" id="GO:0005886">
    <property type="term" value="C:plasma membrane"/>
    <property type="evidence" value="ECO:0007669"/>
    <property type="project" value="UniProtKB-SubCell"/>
</dbReference>
<dbReference type="EMBL" id="CP062310">
    <property type="protein sequence ID" value="QOJ78066.1"/>
    <property type="molecule type" value="Genomic_DNA"/>
</dbReference>
<keyword evidence="6 9" id="KW-1133">Transmembrane helix</keyword>
<evidence type="ECO:0000256" key="7">
    <source>
        <dbReference type="ARBA" id="ARBA00023136"/>
    </source>
</evidence>
<dbReference type="CDD" id="cd06582">
    <property type="entry name" value="TM_PBP1_LivH_like"/>
    <property type="match status" value="1"/>
</dbReference>
<evidence type="ECO:0000256" key="1">
    <source>
        <dbReference type="ARBA" id="ARBA00004651"/>
    </source>
</evidence>
<dbReference type="PANTHER" id="PTHR11795:SF449">
    <property type="entry name" value="BRANCHED-CHAIN AMINO ACID TRANSPORT PERMEASE PROTEIN LIVH-RELATED"/>
    <property type="match status" value="1"/>
</dbReference>
<accession>A0A7L9FGK6</accession>
<keyword evidence="7 9" id="KW-0472">Membrane</keyword>
<dbReference type="FunCoup" id="A0A7L9FGK6">
    <property type="interactions" value="35"/>
</dbReference>
<keyword evidence="11" id="KW-1185">Reference proteome</keyword>
<comment type="subcellular location">
    <subcellularLocation>
        <location evidence="1">Cell membrane</location>
        <topology evidence="1">Multi-pass membrane protein</topology>
    </subcellularLocation>
</comment>
<dbReference type="GeneID" id="59149138"/>
<keyword evidence="2" id="KW-0813">Transport</keyword>
<dbReference type="RefSeq" id="WP_192818039.1">
    <property type="nucleotide sequence ID" value="NZ_CP062310.1"/>
</dbReference>
<reference evidence="10 11" key="1">
    <citation type="submission" date="2020-10" db="EMBL/GenBank/DDBJ databases">
        <title>Thermofilum lucidum 3507LT sp. nov. a novel member of Thermofilaceae family isolated from Chile hot spring, and proposal of description order Thermofilales.</title>
        <authorList>
            <person name="Zayulina K.S."/>
            <person name="Elcheninov A.G."/>
            <person name="Toshchakov S.V."/>
            <person name="Kublanov I.V."/>
        </authorList>
    </citation>
    <scope>NUCLEOTIDE SEQUENCE [LARGE SCALE GENOMIC DNA]</scope>
    <source>
        <strain evidence="10 11">3507LT</strain>
    </source>
</reference>
<dbReference type="PANTHER" id="PTHR11795">
    <property type="entry name" value="BRANCHED-CHAIN AMINO ACID TRANSPORT SYSTEM PERMEASE PROTEIN LIVH"/>
    <property type="match status" value="1"/>
</dbReference>
<evidence type="ECO:0000256" key="6">
    <source>
        <dbReference type="ARBA" id="ARBA00022989"/>
    </source>
</evidence>
<evidence type="ECO:0000256" key="3">
    <source>
        <dbReference type="ARBA" id="ARBA00022475"/>
    </source>
</evidence>
<feature type="transmembrane region" description="Helical" evidence="9">
    <location>
        <begin position="223"/>
        <end position="242"/>
    </location>
</feature>
<evidence type="ECO:0000256" key="4">
    <source>
        <dbReference type="ARBA" id="ARBA00022692"/>
    </source>
</evidence>
<evidence type="ECO:0000256" key="5">
    <source>
        <dbReference type="ARBA" id="ARBA00022970"/>
    </source>
</evidence>